<name>C9DG59_BPW14</name>
<dbReference type="InterPro" id="IPR050892">
    <property type="entry name" value="ADP-ribose_metab_enzymes"/>
</dbReference>
<dbReference type="PANTHER" id="PTHR12521">
    <property type="entry name" value="PROTEIN C6ORF130"/>
    <property type="match status" value="1"/>
</dbReference>
<dbReference type="KEGG" id="vg:8684036"/>
<dbReference type="InterPro" id="IPR043472">
    <property type="entry name" value="Macro_dom-like"/>
</dbReference>
<proteinExistence type="predicted"/>
<keyword evidence="3" id="KW-1185">Reference proteome</keyword>
<dbReference type="SUPFAM" id="SSF52949">
    <property type="entry name" value="Macro domain-like"/>
    <property type="match status" value="1"/>
</dbReference>
<accession>C9DG59</accession>
<gene>
    <name evidence="2" type="primary">88</name>
</gene>
<evidence type="ECO:0000259" key="1">
    <source>
        <dbReference type="PROSITE" id="PS51154"/>
    </source>
</evidence>
<reference evidence="3" key="1">
    <citation type="submission" date="2009-07" db="EMBL/GenBank/DDBJ databases">
        <authorList>
            <person name="Kropinski A.M."/>
            <person name="Villegas A."/>
            <person name="Lingohr E.J."/>
        </authorList>
    </citation>
    <scope>NUCLEOTIDE SEQUENCE [LARGE SCALE GENOMIC DNA]</scope>
</reference>
<dbReference type="EMBL" id="GQ357915">
    <property type="protein sequence ID" value="ACV50110.1"/>
    <property type="molecule type" value="Genomic_DNA"/>
</dbReference>
<dbReference type="OrthoDB" id="15963at10239"/>
<dbReference type="PROSITE" id="PS51154">
    <property type="entry name" value="MACRO"/>
    <property type="match status" value="1"/>
</dbReference>
<organismHost>
    <name type="scientific">Delftia acidovorans</name>
    <name type="common">Pseudomonas acidovorans</name>
    <name type="synonym">Comamonas acidovorans</name>
    <dbReference type="NCBI Taxonomy" id="80866"/>
</organismHost>
<organism evidence="2 3">
    <name type="scientific">Delftia phage PhiW-14</name>
    <name type="common">Deftia acidovorans bacteriophage phiW-14</name>
    <dbReference type="NCBI Taxonomy" id="665032"/>
    <lineage>
        <taxon>Viruses</taxon>
        <taxon>Duplodnaviria</taxon>
        <taxon>Heunggongvirae</taxon>
        <taxon>Uroviricota</taxon>
        <taxon>Caudoviricetes</taxon>
        <taxon>Ionavirus</taxon>
        <taxon>Ionavirus W14</taxon>
    </lineage>
</organism>
<dbReference type="Pfam" id="PF01661">
    <property type="entry name" value="Macro"/>
    <property type="match status" value="1"/>
</dbReference>
<dbReference type="RefSeq" id="YP_003358942.1">
    <property type="nucleotide sequence ID" value="NC_013697.1"/>
</dbReference>
<evidence type="ECO:0000313" key="2">
    <source>
        <dbReference type="EMBL" id="ACV50110.1"/>
    </source>
</evidence>
<dbReference type="Proteomes" id="UP000008986">
    <property type="component" value="Segment"/>
</dbReference>
<evidence type="ECO:0000313" key="3">
    <source>
        <dbReference type="Proteomes" id="UP000008986"/>
    </source>
</evidence>
<feature type="domain" description="Macro" evidence="1">
    <location>
        <begin position="1"/>
        <end position="155"/>
    </location>
</feature>
<sequence>MKQVNGNLITMAKAGQFDVIIHGANCFHTMGAGIAEKIAKEYPEALVADQMTPYGDFDKLGTISTVRTVSKEGTPVVVVNAYTQFMTGPQARLHAVRSAFSAVREWCLEQPDGHLLRIGYPAVGCGIGGLDMEDVLTVINHEMRGMDHTLVIYQP</sequence>
<dbReference type="GeneID" id="8684036"/>
<dbReference type="Gene3D" id="3.40.220.10">
    <property type="entry name" value="Leucine Aminopeptidase, subunit E, domain 1"/>
    <property type="match status" value="1"/>
</dbReference>
<dbReference type="PANTHER" id="PTHR12521:SF0">
    <property type="entry name" value="ADP-RIBOSE GLYCOHYDROLASE OARD1"/>
    <property type="match status" value="1"/>
</dbReference>
<dbReference type="InterPro" id="IPR002589">
    <property type="entry name" value="Macro_dom"/>
</dbReference>
<protein>
    <recommendedName>
        <fullName evidence="1">Macro domain-containing protein</fullName>
    </recommendedName>
</protein>
<dbReference type="GO" id="GO:0140291">
    <property type="term" value="P:peptidyl-glutamate ADP-deribosylation"/>
    <property type="evidence" value="ECO:0007669"/>
    <property type="project" value="TreeGrafter"/>
</dbReference>